<dbReference type="InterPro" id="IPR036388">
    <property type="entry name" value="WH-like_DNA-bd_sf"/>
</dbReference>
<accession>U9TWW0</accession>
<dbReference type="EMBL" id="KI285474">
    <property type="protein sequence ID" value="ESA11917.1"/>
    <property type="molecule type" value="Genomic_DNA"/>
</dbReference>
<dbReference type="VEuPathDB" id="FungiDB:RhiirFUN_014835"/>
<name>U9TWW0_RHIID</name>
<evidence type="ECO:0000313" key="1">
    <source>
        <dbReference type="EMBL" id="ESA11917.1"/>
    </source>
</evidence>
<proteinExistence type="predicted"/>
<dbReference type="Gene3D" id="1.10.10.10">
    <property type="entry name" value="Winged helix-like DNA-binding domain superfamily/Winged helix DNA-binding domain"/>
    <property type="match status" value="1"/>
</dbReference>
<dbReference type="SUPFAM" id="SSF64496">
    <property type="entry name" value="DNA-binding domain of intron-encoded endonucleases"/>
    <property type="match status" value="1"/>
</dbReference>
<protein>
    <submittedName>
        <fullName evidence="1">Uncharacterized protein</fullName>
    </submittedName>
</protein>
<reference evidence="1" key="1">
    <citation type="submission" date="2013-07" db="EMBL/GenBank/DDBJ databases">
        <title>The genome of an arbuscular mycorrhizal fungus provides insights into the evolution of the oldest plant symbiosis.</title>
        <authorList>
            <consortium name="DOE Joint Genome Institute"/>
            <person name="Tisserant E."/>
            <person name="Malbreil M."/>
            <person name="Kuo A."/>
            <person name="Kohler A."/>
            <person name="Symeonidi A."/>
            <person name="Balestrini R."/>
            <person name="Charron P."/>
            <person name="Duensing N."/>
            <person name="Frei-dit-Frey N."/>
            <person name="Gianinazzi-Pearson V."/>
            <person name="Gilbert B."/>
            <person name="Handa Y."/>
            <person name="Hijri M."/>
            <person name="Kaul R."/>
            <person name="Kawaguchi M."/>
            <person name="Krajinski F."/>
            <person name="Lammers P."/>
            <person name="Lapierre D."/>
            <person name="Masclaux F.G."/>
            <person name="Murat C."/>
            <person name="Morin E."/>
            <person name="Ndikumana S."/>
            <person name="Pagni M."/>
            <person name="Petitpierre D."/>
            <person name="Requena N."/>
            <person name="Rosikiewicz P."/>
            <person name="Riley R."/>
            <person name="Saito K."/>
            <person name="San Clemente H."/>
            <person name="Shapiro H."/>
            <person name="van Tuinen D."/>
            <person name="Becard G."/>
            <person name="Bonfante P."/>
            <person name="Paszkowski U."/>
            <person name="Shachar-Hill Y."/>
            <person name="Young J.P."/>
            <person name="Sanders I.R."/>
            <person name="Henrissat B."/>
            <person name="Rensing S.A."/>
            <person name="Grigoriev I.V."/>
            <person name="Corradi N."/>
            <person name="Roux C."/>
            <person name="Martin F."/>
        </authorList>
    </citation>
    <scope>NUCLEOTIDE SEQUENCE</scope>
    <source>
        <strain evidence="1">DAOM 197198</strain>
    </source>
</reference>
<sequence>MQVTGNSNGSLVASSNCPNLLVSNLGRIKNKKEFKVNGIRKHTSVHILFARTFIPNQSQVTPKENAECRVFPNPSRGRENVQHAVRLGLCSNNPIKRAVKQIFDDGSIQEFPFIAEAQRVTGIDKVNIGRVYRGIRNHAGGFR</sequence>
<gene>
    <name evidence="1" type="ORF">GLOINDRAFT_27734</name>
</gene>
<dbReference type="AlphaFoldDB" id="U9TWW0"/>
<organism evidence="1">
    <name type="scientific">Rhizophagus irregularis (strain DAOM 181602 / DAOM 197198 / MUCL 43194)</name>
    <name type="common">Arbuscular mycorrhizal fungus</name>
    <name type="synonym">Glomus intraradices</name>
    <dbReference type="NCBI Taxonomy" id="747089"/>
    <lineage>
        <taxon>Eukaryota</taxon>
        <taxon>Fungi</taxon>
        <taxon>Fungi incertae sedis</taxon>
        <taxon>Mucoromycota</taxon>
        <taxon>Glomeromycotina</taxon>
        <taxon>Glomeromycetes</taxon>
        <taxon>Glomerales</taxon>
        <taxon>Glomeraceae</taxon>
        <taxon>Rhizophagus</taxon>
    </lineage>
</organism>
<dbReference type="HOGENOM" id="CLU_1807233_0_0_1"/>